<proteinExistence type="predicted"/>
<keyword evidence="2" id="KW-1185">Reference proteome</keyword>
<sequence>MCDLWPGHHAHTGDRSTCACDRCLQLRDTPISERLRVRILPGRSPYGQRLWSAEVYDPAGRPNMRVLIWHSWCPSWDQARRRGLTTLGEYRSGLRPVL</sequence>
<evidence type="ECO:0000313" key="2">
    <source>
        <dbReference type="Proteomes" id="UP001501710"/>
    </source>
</evidence>
<gene>
    <name evidence="1" type="ORF">GCM10022254_09590</name>
</gene>
<protein>
    <submittedName>
        <fullName evidence="1">Uncharacterized protein</fullName>
    </submittedName>
</protein>
<reference evidence="2" key="1">
    <citation type="journal article" date="2019" name="Int. J. Syst. Evol. Microbiol.">
        <title>The Global Catalogue of Microorganisms (GCM) 10K type strain sequencing project: providing services to taxonomists for standard genome sequencing and annotation.</title>
        <authorList>
            <consortium name="The Broad Institute Genomics Platform"/>
            <consortium name="The Broad Institute Genome Sequencing Center for Infectious Disease"/>
            <person name="Wu L."/>
            <person name="Ma J."/>
        </authorList>
    </citation>
    <scope>NUCLEOTIDE SEQUENCE [LARGE SCALE GENOMIC DNA]</scope>
    <source>
        <strain evidence="2">JCM 17440</strain>
    </source>
</reference>
<organism evidence="1 2">
    <name type="scientific">Actinomadura meridiana</name>
    <dbReference type="NCBI Taxonomy" id="559626"/>
    <lineage>
        <taxon>Bacteria</taxon>
        <taxon>Bacillati</taxon>
        <taxon>Actinomycetota</taxon>
        <taxon>Actinomycetes</taxon>
        <taxon>Streptosporangiales</taxon>
        <taxon>Thermomonosporaceae</taxon>
        <taxon>Actinomadura</taxon>
    </lineage>
</organism>
<comment type="caution">
    <text evidence="1">The sequence shown here is derived from an EMBL/GenBank/DDBJ whole genome shotgun (WGS) entry which is preliminary data.</text>
</comment>
<dbReference type="EMBL" id="BAABAS010000004">
    <property type="protein sequence ID" value="GAA4226028.1"/>
    <property type="molecule type" value="Genomic_DNA"/>
</dbReference>
<name>A0ABP8BTW6_9ACTN</name>
<accession>A0ABP8BTW6</accession>
<evidence type="ECO:0000313" key="1">
    <source>
        <dbReference type="EMBL" id="GAA4226028.1"/>
    </source>
</evidence>
<dbReference type="Proteomes" id="UP001501710">
    <property type="component" value="Unassembled WGS sequence"/>
</dbReference>